<evidence type="ECO:0000313" key="8">
    <source>
        <dbReference type="EMBL" id="KAG7099287.1"/>
    </source>
</evidence>
<dbReference type="InterPro" id="IPR003016">
    <property type="entry name" value="2-oxoA_DH_lipoyl-BS"/>
</dbReference>
<dbReference type="Proteomes" id="UP001049176">
    <property type="component" value="Chromosome 1"/>
</dbReference>
<dbReference type="RefSeq" id="XP_043015757.1">
    <property type="nucleotide sequence ID" value="XM_043147052.1"/>
</dbReference>
<reference evidence="8" key="1">
    <citation type="journal article" date="2021" name="Genome Biol. Evol.">
        <title>The assembled and annotated genome of the fairy-ring fungus Marasmius oreades.</title>
        <authorList>
            <person name="Hiltunen M."/>
            <person name="Ament-Velasquez S.L."/>
            <person name="Johannesson H."/>
        </authorList>
    </citation>
    <scope>NUCLEOTIDE SEQUENCE</scope>
    <source>
        <strain evidence="8">03SP1</strain>
    </source>
</reference>
<dbReference type="InterPro" id="IPR011053">
    <property type="entry name" value="Single_hybrid_motif"/>
</dbReference>
<dbReference type="GO" id="GO:0019464">
    <property type="term" value="P:glycine decarboxylation via glycine cleavage system"/>
    <property type="evidence" value="ECO:0007669"/>
    <property type="project" value="UniProtKB-UniRule"/>
</dbReference>
<comment type="function">
    <text evidence="5">The H protein shuttles the methylamine group of glycine from the P protein to the T protein.</text>
</comment>
<evidence type="ECO:0000256" key="5">
    <source>
        <dbReference type="RuleBase" id="RU364055"/>
    </source>
</evidence>
<comment type="caution">
    <text evidence="8">The sequence shown here is derived from an EMBL/GenBank/DDBJ whole genome shotgun (WGS) entry which is preliminary data.</text>
</comment>
<protein>
    <recommendedName>
        <fullName evidence="5">Glycine cleavage system H protein</fullName>
    </recommendedName>
</protein>
<dbReference type="NCBIfam" id="NF002270">
    <property type="entry name" value="PRK01202.1"/>
    <property type="match status" value="1"/>
</dbReference>
<sequence>MRIGISFLWWLGLMTRKYKLPSAPNSPETFMFRQLTFTRSSACLRRTTLPTPRLALRRTLITKKYTAEHELVAFDDTNGLGTISITDHAQSSLGDVVFVELPTIGTAVRQGDQIGAVESVKAASDIYAPVSGKIEEINETLSSQPNLLNKSPEGKGWLCKIKLSDPSEIEKLMTEEEYKSSYEIV</sequence>
<dbReference type="InterPro" id="IPR033753">
    <property type="entry name" value="GCV_H/Fam206"/>
</dbReference>
<keyword evidence="2 4" id="KW-0450">Lipoyl</keyword>
<evidence type="ECO:0000256" key="1">
    <source>
        <dbReference type="ARBA" id="ARBA00009249"/>
    </source>
</evidence>
<feature type="signal peptide" evidence="6">
    <location>
        <begin position="1"/>
        <end position="19"/>
    </location>
</feature>
<dbReference type="GO" id="GO:0009249">
    <property type="term" value="P:protein lipoylation"/>
    <property type="evidence" value="ECO:0007669"/>
    <property type="project" value="TreeGrafter"/>
</dbReference>
<dbReference type="GeneID" id="66070222"/>
<evidence type="ECO:0000256" key="3">
    <source>
        <dbReference type="ARBA" id="ARBA00022946"/>
    </source>
</evidence>
<gene>
    <name evidence="8" type="ORF">E1B28_001146</name>
</gene>
<dbReference type="OrthoDB" id="10264154at2759"/>
<feature type="chain" id="PRO_5040451791" description="Glycine cleavage system H protein" evidence="6">
    <location>
        <begin position="20"/>
        <end position="185"/>
    </location>
</feature>
<dbReference type="GO" id="GO:0005739">
    <property type="term" value="C:mitochondrion"/>
    <property type="evidence" value="ECO:0007669"/>
    <property type="project" value="UniProtKB-SubCell"/>
</dbReference>
<dbReference type="HAMAP" id="MF_00272">
    <property type="entry name" value="GcvH"/>
    <property type="match status" value="1"/>
</dbReference>
<dbReference type="NCBIfam" id="TIGR00527">
    <property type="entry name" value="gcvH"/>
    <property type="match status" value="1"/>
</dbReference>
<proteinExistence type="inferred from homology"/>
<organism evidence="8 9">
    <name type="scientific">Marasmius oreades</name>
    <name type="common">fairy-ring Marasmius</name>
    <dbReference type="NCBI Taxonomy" id="181124"/>
    <lineage>
        <taxon>Eukaryota</taxon>
        <taxon>Fungi</taxon>
        <taxon>Dikarya</taxon>
        <taxon>Basidiomycota</taxon>
        <taxon>Agaricomycotina</taxon>
        <taxon>Agaricomycetes</taxon>
        <taxon>Agaricomycetidae</taxon>
        <taxon>Agaricales</taxon>
        <taxon>Marasmiineae</taxon>
        <taxon>Marasmiaceae</taxon>
        <taxon>Marasmius</taxon>
    </lineage>
</organism>
<dbReference type="Gene3D" id="2.40.50.100">
    <property type="match status" value="1"/>
</dbReference>
<comment type="cofactor">
    <cofactor evidence="5">
        <name>(R)-lipoate</name>
        <dbReference type="ChEBI" id="CHEBI:83088"/>
    </cofactor>
    <text evidence="5">Binds 1 lipoyl cofactor covalently.</text>
</comment>
<dbReference type="Pfam" id="PF01597">
    <property type="entry name" value="GCV_H"/>
    <property type="match status" value="1"/>
</dbReference>
<dbReference type="SUPFAM" id="SSF51230">
    <property type="entry name" value="Single hybrid motif"/>
    <property type="match status" value="1"/>
</dbReference>
<keyword evidence="3 5" id="KW-0809">Transit peptide</keyword>
<dbReference type="InterPro" id="IPR017453">
    <property type="entry name" value="GCV_H_sub"/>
</dbReference>
<dbReference type="PROSITE" id="PS00189">
    <property type="entry name" value="LIPOYL"/>
    <property type="match status" value="1"/>
</dbReference>
<dbReference type="InterPro" id="IPR002930">
    <property type="entry name" value="GCV_H"/>
</dbReference>
<evidence type="ECO:0000256" key="4">
    <source>
        <dbReference type="PIRSR" id="PIRSR617453-50"/>
    </source>
</evidence>
<comment type="subunit">
    <text evidence="5">The glycine cleavage system is composed of four proteins: P, T, L and H.</text>
</comment>
<comment type="similarity">
    <text evidence="1 5">Belongs to the GcvH family.</text>
</comment>
<name>A0A9P7V2Z2_9AGAR</name>
<dbReference type="PROSITE" id="PS50968">
    <property type="entry name" value="BIOTINYL_LIPOYL"/>
    <property type="match status" value="1"/>
</dbReference>
<dbReference type="InterPro" id="IPR000089">
    <property type="entry name" value="Biotin_lipoyl"/>
</dbReference>
<dbReference type="GO" id="GO:0005960">
    <property type="term" value="C:glycine cleavage complex"/>
    <property type="evidence" value="ECO:0007669"/>
    <property type="project" value="UniProtKB-UniRule"/>
</dbReference>
<dbReference type="PANTHER" id="PTHR11715:SF3">
    <property type="entry name" value="GLYCINE CLEAVAGE SYSTEM H PROTEIN-RELATED"/>
    <property type="match status" value="1"/>
</dbReference>
<keyword evidence="5" id="KW-0496">Mitochondrion</keyword>
<evidence type="ECO:0000259" key="7">
    <source>
        <dbReference type="PROSITE" id="PS50968"/>
    </source>
</evidence>
<evidence type="ECO:0000313" key="9">
    <source>
        <dbReference type="Proteomes" id="UP001049176"/>
    </source>
</evidence>
<evidence type="ECO:0000256" key="2">
    <source>
        <dbReference type="ARBA" id="ARBA00022823"/>
    </source>
</evidence>
<evidence type="ECO:0000256" key="6">
    <source>
        <dbReference type="SAM" id="SignalP"/>
    </source>
</evidence>
<keyword evidence="6" id="KW-0732">Signal</keyword>
<feature type="modified residue" description="N6-lipoyllysine" evidence="4">
    <location>
        <position position="121"/>
    </location>
</feature>
<accession>A0A9P7V2Z2</accession>
<keyword evidence="9" id="KW-1185">Reference proteome</keyword>
<dbReference type="AlphaFoldDB" id="A0A9P7V2Z2"/>
<feature type="domain" description="Lipoyl-binding" evidence="7">
    <location>
        <begin position="80"/>
        <end position="162"/>
    </location>
</feature>
<dbReference type="CDD" id="cd06848">
    <property type="entry name" value="GCS_H"/>
    <property type="match status" value="1"/>
</dbReference>
<dbReference type="EMBL" id="CM032181">
    <property type="protein sequence ID" value="KAG7099287.1"/>
    <property type="molecule type" value="Genomic_DNA"/>
</dbReference>
<dbReference type="PANTHER" id="PTHR11715">
    <property type="entry name" value="GLYCINE CLEAVAGE SYSTEM H PROTEIN"/>
    <property type="match status" value="1"/>
</dbReference>
<comment type="subcellular location">
    <subcellularLocation>
        <location evidence="5">Mitochondrion</location>
    </subcellularLocation>
</comment>
<dbReference type="KEGG" id="more:E1B28_001146"/>